<feature type="coiled-coil region" evidence="1">
    <location>
        <begin position="19"/>
        <end position="88"/>
    </location>
</feature>
<proteinExistence type="predicted"/>
<gene>
    <name evidence="2" type="ORF">BWR60_22935</name>
</gene>
<keyword evidence="3" id="KW-1185">Reference proteome</keyword>
<name>A0A211ZHK2_9PROT</name>
<protein>
    <submittedName>
        <fullName evidence="2">Uncharacterized protein</fullName>
    </submittedName>
</protein>
<organism evidence="2 3">
    <name type="scientific">Inquilinus limosus</name>
    <dbReference type="NCBI Taxonomy" id="171674"/>
    <lineage>
        <taxon>Bacteria</taxon>
        <taxon>Pseudomonadati</taxon>
        <taxon>Pseudomonadota</taxon>
        <taxon>Alphaproteobacteria</taxon>
        <taxon>Rhodospirillales</taxon>
        <taxon>Rhodospirillaceae</taxon>
        <taxon>Inquilinus</taxon>
    </lineage>
</organism>
<comment type="caution">
    <text evidence="2">The sequence shown here is derived from an EMBL/GenBank/DDBJ whole genome shotgun (WGS) entry which is preliminary data.</text>
</comment>
<reference evidence="3" key="1">
    <citation type="submission" date="2017-05" db="EMBL/GenBank/DDBJ databases">
        <authorList>
            <person name="Macchi M."/>
            <person name="Festa S."/>
            <person name="Coppotelli B.M."/>
            <person name="Morelli I.S."/>
        </authorList>
    </citation>
    <scope>NUCLEOTIDE SEQUENCE [LARGE SCALE GENOMIC DNA]</scope>
    <source>
        <strain evidence="3">I</strain>
    </source>
</reference>
<dbReference type="Proteomes" id="UP000196655">
    <property type="component" value="Unassembled WGS sequence"/>
</dbReference>
<evidence type="ECO:0000256" key="1">
    <source>
        <dbReference type="SAM" id="Coils"/>
    </source>
</evidence>
<sequence>MSKAKSSAVDPTIASDPELVRLGERIRSLQDLAERHMAEAEGLSKEPDKLMETFERFMQLNEAILDAISKAHELQKQYRRRRHKLETERARRLAAARAAFLAGGAPPGTTRH</sequence>
<keyword evidence="1" id="KW-0175">Coiled coil</keyword>
<accession>A0A211ZHK2</accession>
<dbReference type="EMBL" id="NHON01000050">
    <property type="protein sequence ID" value="OWJ64748.1"/>
    <property type="molecule type" value="Genomic_DNA"/>
</dbReference>
<dbReference type="AlphaFoldDB" id="A0A211ZHK2"/>
<evidence type="ECO:0000313" key="2">
    <source>
        <dbReference type="EMBL" id="OWJ64748.1"/>
    </source>
</evidence>
<evidence type="ECO:0000313" key="3">
    <source>
        <dbReference type="Proteomes" id="UP000196655"/>
    </source>
</evidence>
<dbReference type="RefSeq" id="WP_088153352.1">
    <property type="nucleotide sequence ID" value="NZ_NHON01000050.1"/>
</dbReference>
<dbReference type="OrthoDB" id="9905363at2"/>